<evidence type="ECO:0000256" key="1">
    <source>
        <dbReference type="SAM" id="MobiDB-lite"/>
    </source>
</evidence>
<feature type="region of interest" description="Disordered" evidence="1">
    <location>
        <begin position="20"/>
        <end position="96"/>
    </location>
</feature>
<protein>
    <submittedName>
        <fullName evidence="2">Uncharacterized protein</fullName>
    </submittedName>
</protein>
<keyword evidence="3" id="KW-1185">Reference proteome</keyword>
<dbReference type="Proteomes" id="UP001334248">
    <property type="component" value="Unassembled WGS sequence"/>
</dbReference>
<organism evidence="2 3">
    <name type="scientific">Knufia obscura</name>
    <dbReference type="NCBI Taxonomy" id="1635080"/>
    <lineage>
        <taxon>Eukaryota</taxon>
        <taxon>Fungi</taxon>
        <taxon>Dikarya</taxon>
        <taxon>Ascomycota</taxon>
        <taxon>Pezizomycotina</taxon>
        <taxon>Eurotiomycetes</taxon>
        <taxon>Chaetothyriomycetidae</taxon>
        <taxon>Chaetothyriales</taxon>
        <taxon>Trichomeriaceae</taxon>
        <taxon>Knufia</taxon>
    </lineage>
</organism>
<gene>
    <name evidence="2" type="ORF">PMZ80_000457</name>
</gene>
<accession>A0ABR0S0F4</accession>
<dbReference type="GeneID" id="89993906"/>
<comment type="caution">
    <text evidence="2">The sequence shown here is derived from an EMBL/GenBank/DDBJ whole genome shotgun (WGS) entry which is preliminary data.</text>
</comment>
<proteinExistence type="predicted"/>
<evidence type="ECO:0000313" key="3">
    <source>
        <dbReference type="Proteomes" id="UP001334248"/>
    </source>
</evidence>
<sequence length="516" mass="57126">MTKGSFLFVPYHAGRQSQADVKLTNSDARSHAAAVSRQRRDNKRLKDLPSLHFAPTLPTSGTPVNSVASPDDAQQDEESPESSSSSSSGPVYSNSTVRRRQHMRAMQFSWRAGNVSHGLKIIGGTRTDPFGYMPGTDYGRAVVDYFWQVISPVNQPIYAIFNVTNIFTSYWWELMQHEDYLPAGLAMVGAIMQKMSQPDNGPSPDVKANQASAITRLRKKHKAAMSTGGNVVDDIAIITVLALASLARFLGDIGAYEMHRRSMRAMVRSRGGLCALGHDGLVKCVLQQYDSFWVFETEGTPLFSDSRPEHIPVYPAFPLSEDLREVFMKLPAGFQSLVLKGKMSVELCNVLGRVVEASTSGVLALTPGNLNHSELREHSDFVEALPCLDTPDFSKVTIEKDICLAILLYCFHSFTTARSSVSLYAASRTELTRLLLREDEHKYSPPEQECLYWICAVCVDSWRKNGPSSPLLPQGVVLLPTLKRLKDGSASSNVLQKYLYNQELLDGCERYLAMAG</sequence>
<reference evidence="2 3" key="1">
    <citation type="journal article" date="2023" name="Res Sq">
        <title>Genomic and morphological characterization of Knufia obscura isolated from the Mars 2020 spacecraft assembly facility.</title>
        <authorList>
            <person name="Chander A.M."/>
            <person name="Teixeira M.M."/>
            <person name="Singh N.K."/>
            <person name="Williams M.P."/>
            <person name="Parker C.W."/>
            <person name="Leo P."/>
            <person name="Stajich J.E."/>
            <person name="Torok T."/>
            <person name="Tighe S."/>
            <person name="Mason C.E."/>
            <person name="Venkateswaran K."/>
        </authorList>
    </citation>
    <scope>NUCLEOTIDE SEQUENCE [LARGE SCALE GENOMIC DNA]</scope>
    <source>
        <strain evidence="2 3">CCFEE 5817</strain>
    </source>
</reference>
<dbReference type="PANTHER" id="PTHR37540:SF5">
    <property type="entry name" value="TRANSCRIPTION FACTOR DOMAIN-CONTAINING PROTEIN"/>
    <property type="match status" value="1"/>
</dbReference>
<dbReference type="PANTHER" id="PTHR37540">
    <property type="entry name" value="TRANSCRIPTION FACTOR (ACR-2), PUTATIVE-RELATED-RELATED"/>
    <property type="match status" value="1"/>
</dbReference>
<dbReference type="EMBL" id="JAVHJV010000001">
    <property type="protein sequence ID" value="KAK5946315.1"/>
    <property type="molecule type" value="Genomic_DNA"/>
</dbReference>
<dbReference type="RefSeq" id="XP_064734405.1">
    <property type="nucleotide sequence ID" value="XM_064868908.1"/>
</dbReference>
<name>A0ABR0S0F4_9EURO</name>
<feature type="compositionally biased region" description="Polar residues" evidence="1">
    <location>
        <begin position="57"/>
        <end position="68"/>
    </location>
</feature>
<evidence type="ECO:0000313" key="2">
    <source>
        <dbReference type="EMBL" id="KAK5946315.1"/>
    </source>
</evidence>